<name>A0A8H4QNE0_9AGAR</name>
<dbReference type="AlphaFoldDB" id="A0A8H4QNE0"/>
<keyword evidence="3" id="KW-1185">Reference proteome</keyword>
<evidence type="ECO:0000313" key="3">
    <source>
        <dbReference type="Proteomes" id="UP000521872"/>
    </source>
</evidence>
<organism evidence="2 3">
    <name type="scientific">Agrocybe pediades</name>
    <dbReference type="NCBI Taxonomy" id="84607"/>
    <lineage>
        <taxon>Eukaryota</taxon>
        <taxon>Fungi</taxon>
        <taxon>Dikarya</taxon>
        <taxon>Basidiomycota</taxon>
        <taxon>Agaricomycotina</taxon>
        <taxon>Agaricomycetes</taxon>
        <taxon>Agaricomycetidae</taxon>
        <taxon>Agaricales</taxon>
        <taxon>Agaricineae</taxon>
        <taxon>Strophariaceae</taxon>
        <taxon>Agrocybe</taxon>
    </lineage>
</organism>
<sequence length="244" mass="27724">MLARDGPLRYKDEGIGEMIRRIFAMSSQKDDAEDDDDEETRTGERARRRTKDANDENSQYMHLPQKERKKKNREGEVEAPTSQRKPPFTPTTRFLHTLDSSSPLPPGRSSVHGHPIPNVPTHQTTHADRKRKYRGFSQSILSNPIPTKTSQRLSPKRKPNENLVCNSNPPCPPKKTRPGTPNPRPTQKQHTRTKTKNLFVAKNRFLTSSHTTLSRSSLVASHIVKKTSRRFEGGLADPGSEYAW</sequence>
<evidence type="ECO:0000313" key="2">
    <source>
        <dbReference type="EMBL" id="KAF4614168.1"/>
    </source>
</evidence>
<feature type="compositionally biased region" description="Polar residues" evidence="1">
    <location>
        <begin position="136"/>
        <end position="153"/>
    </location>
</feature>
<gene>
    <name evidence="2" type="ORF">D9613_008008</name>
</gene>
<feature type="region of interest" description="Disordered" evidence="1">
    <location>
        <begin position="21"/>
        <end position="196"/>
    </location>
</feature>
<dbReference type="EMBL" id="JAACJL010000045">
    <property type="protein sequence ID" value="KAF4614168.1"/>
    <property type="molecule type" value="Genomic_DNA"/>
</dbReference>
<accession>A0A8H4QNE0</accession>
<dbReference type="Proteomes" id="UP000521872">
    <property type="component" value="Unassembled WGS sequence"/>
</dbReference>
<evidence type="ECO:0000256" key="1">
    <source>
        <dbReference type="SAM" id="MobiDB-lite"/>
    </source>
</evidence>
<feature type="compositionally biased region" description="Polar residues" evidence="1">
    <location>
        <begin position="80"/>
        <end position="102"/>
    </location>
</feature>
<protein>
    <submittedName>
        <fullName evidence="2">Uncharacterized protein</fullName>
    </submittedName>
</protein>
<reference evidence="2 3" key="1">
    <citation type="submission" date="2019-12" db="EMBL/GenBank/DDBJ databases">
        <authorList>
            <person name="Floudas D."/>
            <person name="Bentzer J."/>
            <person name="Ahren D."/>
            <person name="Johansson T."/>
            <person name="Persson P."/>
            <person name="Tunlid A."/>
        </authorList>
    </citation>
    <scope>NUCLEOTIDE SEQUENCE [LARGE SCALE GENOMIC DNA]</scope>
    <source>
        <strain evidence="2 3">CBS 102.39</strain>
    </source>
</reference>
<comment type="caution">
    <text evidence="2">The sequence shown here is derived from an EMBL/GenBank/DDBJ whole genome shotgun (WGS) entry which is preliminary data.</text>
</comment>
<proteinExistence type="predicted"/>